<dbReference type="EMBL" id="RBWV01000012">
    <property type="protein sequence ID" value="RKS74058.1"/>
    <property type="molecule type" value="Genomic_DNA"/>
</dbReference>
<evidence type="ECO:0000313" key="6">
    <source>
        <dbReference type="Proteomes" id="UP000281955"/>
    </source>
</evidence>
<dbReference type="PANTHER" id="PTHR45947">
    <property type="entry name" value="SULFOQUINOVOSYL TRANSFERASE SQD2"/>
    <property type="match status" value="1"/>
</dbReference>
<dbReference type="Pfam" id="PF00534">
    <property type="entry name" value="Glycos_transf_1"/>
    <property type="match status" value="1"/>
</dbReference>
<evidence type="ECO:0000259" key="4">
    <source>
        <dbReference type="Pfam" id="PF13439"/>
    </source>
</evidence>
<dbReference type="GO" id="GO:0016758">
    <property type="term" value="F:hexosyltransferase activity"/>
    <property type="evidence" value="ECO:0007669"/>
    <property type="project" value="TreeGrafter"/>
</dbReference>
<keyword evidence="1 5" id="KW-0328">Glycosyltransferase</keyword>
<dbReference type="InterPro" id="IPR028098">
    <property type="entry name" value="Glyco_trans_4-like_N"/>
</dbReference>
<feature type="domain" description="Glycosyltransferase subfamily 4-like N-terminal" evidence="4">
    <location>
        <begin position="18"/>
        <end position="175"/>
    </location>
</feature>
<keyword evidence="6" id="KW-1185">Reference proteome</keyword>
<organism evidence="5 6">
    <name type="scientific">Motilibacter peucedani</name>
    <dbReference type="NCBI Taxonomy" id="598650"/>
    <lineage>
        <taxon>Bacteria</taxon>
        <taxon>Bacillati</taxon>
        <taxon>Actinomycetota</taxon>
        <taxon>Actinomycetes</taxon>
        <taxon>Motilibacterales</taxon>
        <taxon>Motilibacteraceae</taxon>
        <taxon>Motilibacter</taxon>
    </lineage>
</organism>
<keyword evidence="2 5" id="KW-0808">Transferase</keyword>
<dbReference type="GO" id="GO:1901137">
    <property type="term" value="P:carbohydrate derivative biosynthetic process"/>
    <property type="evidence" value="ECO:0007669"/>
    <property type="project" value="UniProtKB-ARBA"/>
</dbReference>
<dbReference type="InterPro" id="IPR001296">
    <property type="entry name" value="Glyco_trans_1"/>
</dbReference>
<dbReference type="CDD" id="cd03801">
    <property type="entry name" value="GT4_PimA-like"/>
    <property type="match status" value="1"/>
</dbReference>
<comment type="caution">
    <text evidence="5">The sequence shown here is derived from an EMBL/GenBank/DDBJ whole genome shotgun (WGS) entry which is preliminary data.</text>
</comment>
<dbReference type="Gene3D" id="3.40.50.2000">
    <property type="entry name" value="Glycogen Phosphorylase B"/>
    <property type="match status" value="2"/>
</dbReference>
<accession>A0A420XPD4</accession>
<reference evidence="5 6" key="1">
    <citation type="submission" date="2018-10" db="EMBL/GenBank/DDBJ databases">
        <title>Genomic Encyclopedia of Archaeal and Bacterial Type Strains, Phase II (KMG-II): from individual species to whole genera.</title>
        <authorList>
            <person name="Goeker M."/>
        </authorList>
    </citation>
    <scope>NUCLEOTIDE SEQUENCE [LARGE SCALE GENOMIC DNA]</scope>
    <source>
        <strain evidence="5 6">RP-AC37</strain>
    </source>
</reference>
<proteinExistence type="predicted"/>
<evidence type="ECO:0000256" key="2">
    <source>
        <dbReference type="ARBA" id="ARBA00022679"/>
    </source>
</evidence>
<dbReference type="SUPFAM" id="SSF53756">
    <property type="entry name" value="UDP-Glycosyltransferase/glycogen phosphorylase"/>
    <property type="match status" value="1"/>
</dbReference>
<dbReference type="Proteomes" id="UP000281955">
    <property type="component" value="Unassembled WGS sequence"/>
</dbReference>
<evidence type="ECO:0000259" key="3">
    <source>
        <dbReference type="Pfam" id="PF00534"/>
    </source>
</evidence>
<dbReference type="PANTHER" id="PTHR45947:SF3">
    <property type="entry name" value="SULFOQUINOVOSYL TRANSFERASE SQD2"/>
    <property type="match status" value="1"/>
</dbReference>
<dbReference type="InParanoid" id="A0A420XPD4"/>
<dbReference type="FunCoup" id="A0A420XPD4">
    <property type="interactions" value="170"/>
</dbReference>
<dbReference type="FunFam" id="3.40.50.2000:FF:000069">
    <property type="entry name" value="Alpha-(1-6)-phosphatidylinositol monomannoside mannosyltransferase"/>
    <property type="match status" value="1"/>
</dbReference>
<evidence type="ECO:0000313" key="5">
    <source>
        <dbReference type="EMBL" id="RKS74058.1"/>
    </source>
</evidence>
<gene>
    <name evidence="5" type="ORF">CLV35_2557</name>
</gene>
<sequence>MRVPRTLVLTNDFPPRQGGIESFVEAVVTRLPADSVVVYARGQAGAADYDRHLPLRVVRHPRGIVLPEPTVARAAAQLAREERCEAAWVAAAAPLGLLAPALRRRGGVQRVVATTHGHEVWWARLPGSRAVLHRIGDFVDTLTVLGPWTRAALAPALSEGARDRVRRLAPGVDTAFFSPSAGGARVRERHGLGDRPVVVCVSRLVPRKGQDTLIEAWPAVRRAVPGAVLLLVGGGPDADRLRALAAERGVAEDVVLTGSVPYAELPDHYRAGDVFAMPCRSRRGGLEVEGLGMVYLEAAACGLPVVAGDSGGAPEAVLHGRTGWVVPGRSVGETAARVVALLEDPAAARAMGAAGRAWVEERWTWDRTVAQLGTLLAGRESDGHQGIAANGEL</sequence>
<dbReference type="InterPro" id="IPR050194">
    <property type="entry name" value="Glycosyltransferase_grp1"/>
</dbReference>
<name>A0A420XPD4_9ACTN</name>
<evidence type="ECO:0000256" key="1">
    <source>
        <dbReference type="ARBA" id="ARBA00022676"/>
    </source>
</evidence>
<feature type="domain" description="Glycosyl transferase family 1" evidence="3">
    <location>
        <begin position="187"/>
        <end position="358"/>
    </location>
</feature>
<dbReference type="Pfam" id="PF13439">
    <property type="entry name" value="Glyco_transf_4"/>
    <property type="match status" value="1"/>
</dbReference>
<dbReference type="OrthoDB" id="9808602at2"/>
<dbReference type="AlphaFoldDB" id="A0A420XPD4"/>
<protein>
    <submittedName>
        <fullName evidence="5">Phosphatidylinositol alpha-1,6-mannosyltransferase</fullName>
    </submittedName>
</protein>